<feature type="compositionally biased region" description="Low complexity" evidence="1">
    <location>
        <begin position="62"/>
        <end position="123"/>
    </location>
</feature>
<keyword evidence="2" id="KW-1133">Transmembrane helix</keyword>
<keyword evidence="2" id="KW-0472">Membrane</keyword>
<dbReference type="InterPro" id="IPR008979">
    <property type="entry name" value="Galactose-bd-like_sf"/>
</dbReference>
<gene>
    <name evidence="4" type="primary">F5</name>
    <name evidence="4" type="ORF">BLAG_LOCUS6035</name>
</gene>
<feature type="compositionally biased region" description="Polar residues" evidence="1">
    <location>
        <begin position="22"/>
        <end position="33"/>
    </location>
</feature>
<dbReference type="OrthoDB" id="5968416at2759"/>
<dbReference type="AlphaFoldDB" id="A0A8J9YWA3"/>
<reference evidence="4" key="1">
    <citation type="submission" date="2022-01" db="EMBL/GenBank/DDBJ databases">
        <authorList>
            <person name="Braso-Vives M."/>
        </authorList>
    </citation>
    <scope>NUCLEOTIDE SEQUENCE</scope>
</reference>
<dbReference type="Gene3D" id="2.60.120.260">
    <property type="entry name" value="Galactose-binding domain-like"/>
    <property type="match status" value="1"/>
</dbReference>
<evidence type="ECO:0000256" key="2">
    <source>
        <dbReference type="SAM" id="Phobius"/>
    </source>
</evidence>
<protein>
    <submittedName>
        <fullName evidence="4">F5 protein</fullName>
    </submittedName>
</protein>
<evidence type="ECO:0000256" key="1">
    <source>
        <dbReference type="SAM" id="MobiDB-lite"/>
    </source>
</evidence>
<dbReference type="PANTHER" id="PTHR24543:SF336">
    <property type="entry name" value="F5_8 TYPE C DOMAIN-CONTAINING PROTEIN"/>
    <property type="match status" value="1"/>
</dbReference>
<feature type="compositionally biased region" description="Polar residues" evidence="1">
    <location>
        <begin position="46"/>
        <end position="60"/>
    </location>
</feature>
<feature type="domain" description="F5/8 type C" evidence="3">
    <location>
        <begin position="152"/>
        <end position="306"/>
    </location>
</feature>
<dbReference type="SMART" id="SM00231">
    <property type="entry name" value="FA58C"/>
    <property type="match status" value="1"/>
</dbReference>
<keyword evidence="5" id="KW-1185">Reference proteome</keyword>
<dbReference type="PANTHER" id="PTHR24543">
    <property type="entry name" value="MULTICOPPER OXIDASE-RELATED"/>
    <property type="match status" value="1"/>
</dbReference>
<sequence>MEGSITTTTTAALSTELTSTTQSPSGPSVTSTIVGGFTVQTSMFPTDAEASTESQTQGQILASHSAISSTSTDATIDQSTSAPAVPTTMSTSSTAAPEVSTASTATPDVSTATPTVSTPAPTVSIATPTSTIVSTNVAATTKPAVTTQAVEFVTQSLGLSDANIITNEQITASSFTPGFEPFKGRLDSESAWQFNTSDPNPFLQVDLGKITTVTTIQTQGFTDGYVTSYTLSYQEVDIQTGRRRRQSVATFTDYMENGTVKVFEGNNDTSTVVAQPLAVPIVTQALRINPKNYSDTPQLRAGLIGLVPVTTAAPPTTTVGQTISTRGLEDWQLYAIVGGSSAGAVLLLMAIIGLTVARSRKTKKSRSARFTKGHSAWNSLDGRNISAGAIPTESYKIPRARSSYTPRDETYSSVHYNDAYRSDDDGLPPHIDDTNIKPPMVGHNGDYASHAVMIDTRAPGGTKLQY</sequence>
<dbReference type="Proteomes" id="UP000838412">
    <property type="component" value="Chromosome 13"/>
</dbReference>
<dbReference type="InterPro" id="IPR000421">
    <property type="entry name" value="FA58C"/>
</dbReference>
<evidence type="ECO:0000259" key="3">
    <source>
        <dbReference type="PROSITE" id="PS50022"/>
    </source>
</evidence>
<feature type="transmembrane region" description="Helical" evidence="2">
    <location>
        <begin position="331"/>
        <end position="357"/>
    </location>
</feature>
<feature type="region of interest" description="Disordered" evidence="1">
    <location>
        <begin position="1"/>
        <end position="33"/>
    </location>
</feature>
<dbReference type="EMBL" id="OV696698">
    <property type="protein sequence ID" value="CAH1242830.1"/>
    <property type="molecule type" value="Genomic_DNA"/>
</dbReference>
<proteinExistence type="predicted"/>
<dbReference type="SUPFAM" id="SSF49785">
    <property type="entry name" value="Galactose-binding domain-like"/>
    <property type="match status" value="1"/>
</dbReference>
<feature type="region of interest" description="Disordered" evidence="1">
    <location>
        <begin position="46"/>
        <end position="124"/>
    </location>
</feature>
<name>A0A8J9YWA3_BRALA</name>
<organism evidence="4 5">
    <name type="scientific">Branchiostoma lanceolatum</name>
    <name type="common">Common lancelet</name>
    <name type="synonym">Amphioxus lanceolatum</name>
    <dbReference type="NCBI Taxonomy" id="7740"/>
    <lineage>
        <taxon>Eukaryota</taxon>
        <taxon>Metazoa</taxon>
        <taxon>Chordata</taxon>
        <taxon>Cephalochordata</taxon>
        <taxon>Leptocardii</taxon>
        <taxon>Amphioxiformes</taxon>
        <taxon>Branchiostomatidae</taxon>
        <taxon>Branchiostoma</taxon>
    </lineage>
</organism>
<dbReference type="CDD" id="cd00057">
    <property type="entry name" value="FA58C"/>
    <property type="match status" value="1"/>
</dbReference>
<dbReference type="PROSITE" id="PS01285">
    <property type="entry name" value="FA58C_1"/>
    <property type="match status" value="1"/>
</dbReference>
<accession>A0A8J9YWA3</accession>
<keyword evidence="2" id="KW-0812">Transmembrane</keyword>
<dbReference type="Pfam" id="PF00754">
    <property type="entry name" value="F5_F8_type_C"/>
    <property type="match status" value="1"/>
</dbReference>
<evidence type="ECO:0000313" key="4">
    <source>
        <dbReference type="EMBL" id="CAH1242830.1"/>
    </source>
</evidence>
<dbReference type="PROSITE" id="PS50022">
    <property type="entry name" value="FA58C_3"/>
    <property type="match status" value="1"/>
</dbReference>
<feature type="compositionally biased region" description="Low complexity" evidence="1">
    <location>
        <begin position="1"/>
        <end position="21"/>
    </location>
</feature>
<evidence type="ECO:0000313" key="5">
    <source>
        <dbReference type="Proteomes" id="UP000838412"/>
    </source>
</evidence>